<dbReference type="GeneID" id="5024910"/>
<protein>
    <recommendedName>
        <fullName evidence="4">Transmembrane protein</fullName>
    </recommendedName>
</protein>
<gene>
    <name evidence="2" type="ORF">GSPATT00038651001</name>
</gene>
<feature type="transmembrane region" description="Helical" evidence="1">
    <location>
        <begin position="22"/>
        <end position="46"/>
    </location>
</feature>
<dbReference type="InParanoid" id="A0CLQ9"/>
<name>A0CLQ9_PARTE</name>
<evidence type="ECO:0000256" key="1">
    <source>
        <dbReference type="SAM" id="Phobius"/>
    </source>
</evidence>
<dbReference type="Proteomes" id="UP000000600">
    <property type="component" value="Unassembled WGS sequence"/>
</dbReference>
<dbReference type="AlphaFoldDB" id="A0CLQ9"/>
<dbReference type="KEGG" id="ptm:GSPATT00038651001"/>
<keyword evidence="1" id="KW-1133">Transmembrane helix</keyword>
<dbReference type="EMBL" id="CT868101">
    <property type="protein sequence ID" value="CAK71726.1"/>
    <property type="molecule type" value="Genomic_DNA"/>
</dbReference>
<reference evidence="2 3" key="1">
    <citation type="journal article" date="2006" name="Nature">
        <title>Global trends of whole-genome duplications revealed by the ciliate Paramecium tetraurelia.</title>
        <authorList>
            <consortium name="Genoscope"/>
            <person name="Aury J.-M."/>
            <person name="Jaillon O."/>
            <person name="Duret L."/>
            <person name="Noel B."/>
            <person name="Jubin C."/>
            <person name="Porcel B.M."/>
            <person name="Segurens B."/>
            <person name="Daubin V."/>
            <person name="Anthouard V."/>
            <person name="Aiach N."/>
            <person name="Arnaiz O."/>
            <person name="Billaut A."/>
            <person name="Beisson J."/>
            <person name="Blanc I."/>
            <person name="Bouhouche K."/>
            <person name="Camara F."/>
            <person name="Duharcourt S."/>
            <person name="Guigo R."/>
            <person name="Gogendeau D."/>
            <person name="Katinka M."/>
            <person name="Keller A.-M."/>
            <person name="Kissmehl R."/>
            <person name="Klotz C."/>
            <person name="Koll F."/>
            <person name="Le Moue A."/>
            <person name="Lepere C."/>
            <person name="Malinsky S."/>
            <person name="Nowacki M."/>
            <person name="Nowak J.K."/>
            <person name="Plattner H."/>
            <person name="Poulain J."/>
            <person name="Ruiz F."/>
            <person name="Serrano V."/>
            <person name="Zagulski M."/>
            <person name="Dessen P."/>
            <person name="Betermier M."/>
            <person name="Weissenbach J."/>
            <person name="Scarpelli C."/>
            <person name="Schachter V."/>
            <person name="Sperling L."/>
            <person name="Meyer E."/>
            <person name="Cohen J."/>
            <person name="Wincker P."/>
        </authorList>
    </citation>
    <scope>NUCLEOTIDE SEQUENCE [LARGE SCALE GENOMIC DNA]</scope>
    <source>
        <strain evidence="2 3">Stock d4-2</strain>
    </source>
</reference>
<evidence type="ECO:0008006" key="4">
    <source>
        <dbReference type="Google" id="ProtNLM"/>
    </source>
</evidence>
<evidence type="ECO:0000313" key="3">
    <source>
        <dbReference type="Proteomes" id="UP000000600"/>
    </source>
</evidence>
<keyword evidence="1" id="KW-0472">Membrane</keyword>
<keyword evidence="1" id="KW-0812">Transmembrane</keyword>
<evidence type="ECO:0000313" key="2">
    <source>
        <dbReference type="EMBL" id="CAK71726.1"/>
    </source>
</evidence>
<dbReference type="HOGENOM" id="CLU_1323137_0_0_1"/>
<accession>A0CLQ9</accession>
<sequence>MIFLIQTSTSQLISLPITIPSLIAYFICLFISYIIFYLLFCSSFVFNRQFHRLFYPLFHRIFHPKIHRIITPLFHFRYIVNFIPYIRVHQWPISFFIFHHLFHLVPSPISSKISLQLKQGVPQIFIFLQPQQYYRRIREEAKCKPLIKPIRNPFLIDIAFQSISIFIKSLHQNNFFIQLFFSQCSLRIWNPIFILLKSSFQKLLQSNS</sequence>
<keyword evidence="3" id="KW-1185">Reference proteome</keyword>
<proteinExistence type="predicted"/>
<dbReference type="RefSeq" id="XP_001439123.1">
    <property type="nucleotide sequence ID" value="XM_001439086.1"/>
</dbReference>
<organism evidence="2 3">
    <name type="scientific">Paramecium tetraurelia</name>
    <dbReference type="NCBI Taxonomy" id="5888"/>
    <lineage>
        <taxon>Eukaryota</taxon>
        <taxon>Sar</taxon>
        <taxon>Alveolata</taxon>
        <taxon>Ciliophora</taxon>
        <taxon>Intramacronucleata</taxon>
        <taxon>Oligohymenophorea</taxon>
        <taxon>Peniculida</taxon>
        <taxon>Parameciidae</taxon>
        <taxon>Paramecium</taxon>
    </lineage>
</organism>